<evidence type="ECO:0000313" key="14">
    <source>
        <dbReference type="Proteomes" id="UP000286482"/>
    </source>
</evidence>
<dbReference type="EMBL" id="RAQO01000004">
    <property type="protein sequence ID" value="RKF20151.1"/>
    <property type="molecule type" value="Genomic_DNA"/>
</dbReference>
<comment type="function">
    <text evidence="2 11">Catalyzes the insertion of molybdate into adenylated molybdopterin with the concomitant release of AMP.</text>
</comment>
<dbReference type="Gene3D" id="2.170.190.11">
    <property type="entry name" value="Molybdopterin biosynthesis moea protein, domain 3"/>
    <property type="match status" value="1"/>
</dbReference>
<dbReference type="GO" id="GO:0046872">
    <property type="term" value="F:metal ion binding"/>
    <property type="evidence" value="ECO:0007669"/>
    <property type="project" value="UniProtKB-UniRule"/>
</dbReference>
<name>A0A420EHD9_9ALTE</name>
<protein>
    <recommendedName>
        <fullName evidence="11">Molybdopterin molybdenumtransferase</fullName>
        <ecNumber evidence="11">2.10.1.1</ecNumber>
    </recommendedName>
</protein>
<dbReference type="NCBIfam" id="NF007960">
    <property type="entry name" value="PRK10680.1"/>
    <property type="match status" value="1"/>
</dbReference>
<dbReference type="Pfam" id="PF00994">
    <property type="entry name" value="MoCF_biosynth"/>
    <property type="match status" value="1"/>
</dbReference>
<evidence type="ECO:0000256" key="10">
    <source>
        <dbReference type="ARBA" id="ARBA00047317"/>
    </source>
</evidence>
<evidence type="ECO:0000256" key="11">
    <source>
        <dbReference type="RuleBase" id="RU365090"/>
    </source>
</evidence>
<dbReference type="InterPro" id="IPR005110">
    <property type="entry name" value="MoeA_linker/N"/>
</dbReference>
<comment type="cofactor">
    <cofactor evidence="1 11">
        <name>Mg(2+)</name>
        <dbReference type="ChEBI" id="CHEBI:18420"/>
    </cofactor>
</comment>
<dbReference type="SUPFAM" id="SSF63867">
    <property type="entry name" value="MoeA C-terminal domain-like"/>
    <property type="match status" value="1"/>
</dbReference>
<dbReference type="NCBIfam" id="TIGR00177">
    <property type="entry name" value="molyb_syn"/>
    <property type="match status" value="1"/>
</dbReference>
<dbReference type="GO" id="GO:0005829">
    <property type="term" value="C:cytosol"/>
    <property type="evidence" value="ECO:0007669"/>
    <property type="project" value="TreeGrafter"/>
</dbReference>
<dbReference type="EC" id="2.10.1.1" evidence="11"/>
<dbReference type="SMART" id="SM00852">
    <property type="entry name" value="MoCF_biosynth"/>
    <property type="match status" value="1"/>
</dbReference>
<evidence type="ECO:0000256" key="5">
    <source>
        <dbReference type="ARBA" id="ARBA00022505"/>
    </source>
</evidence>
<evidence type="ECO:0000256" key="2">
    <source>
        <dbReference type="ARBA" id="ARBA00002901"/>
    </source>
</evidence>
<evidence type="ECO:0000256" key="7">
    <source>
        <dbReference type="ARBA" id="ARBA00022723"/>
    </source>
</evidence>
<comment type="similarity">
    <text evidence="4 11">Belongs to the MoeA family.</text>
</comment>
<keyword evidence="9 11" id="KW-0501">Molybdenum cofactor biosynthesis</keyword>
<dbReference type="SUPFAM" id="SSF53218">
    <property type="entry name" value="Molybdenum cofactor biosynthesis proteins"/>
    <property type="match status" value="1"/>
</dbReference>
<evidence type="ECO:0000256" key="1">
    <source>
        <dbReference type="ARBA" id="ARBA00001946"/>
    </source>
</evidence>
<dbReference type="InterPro" id="IPR005111">
    <property type="entry name" value="MoeA_C_domain_IV"/>
</dbReference>
<comment type="catalytic activity">
    <reaction evidence="10">
        <text>adenylyl-molybdopterin + molybdate = Mo-molybdopterin + AMP + H(+)</text>
        <dbReference type="Rhea" id="RHEA:35047"/>
        <dbReference type="ChEBI" id="CHEBI:15378"/>
        <dbReference type="ChEBI" id="CHEBI:36264"/>
        <dbReference type="ChEBI" id="CHEBI:62727"/>
        <dbReference type="ChEBI" id="CHEBI:71302"/>
        <dbReference type="ChEBI" id="CHEBI:456215"/>
        <dbReference type="EC" id="2.10.1.1"/>
    </reaction>
</comment>
<dbReference type="RefSeq" id="WP_120354155.1">
    <property type="nucleotide sequence ID" value="NZ_RAQO01000004.1"/>
</dbReference>
<gene>
    <name evidence="13" type="ORF">DBZ36_06810</name>
</gene>
<dbReference type="UniPathway" id="UPA00344"/>
<dbReference type="CDD" id="cd00887">
    <property type="entry name" value="MoeA"/>
    <property type="match status" value="1"/>
</dbReference>
<keyword evidence="5 11" id="KW-0500">Molybdenum</keyword>
<evidence type="ECO:0000259" key="12">
    <source>
        <dbReference type="SMART" id="SM00852"/>
    </source>
</evidence>
<evidence type="ECO:0000256" key="4">
    <source>
        <dbReference type="ARBA" id="ARBA00010763"/>
    </source>
</evidence>
<evidence type="ECO:0000313" key="13">
    <source>
        <dbReference type="EMBL" id="RKF20151.1"/>
    </source>
</evidence>
<sequence length="412" mass="44049">MGCCDQPGLLPLAQALEQMQLILSDVLEIETIPLAMAYDRVLAQDITSPINVPSFNNSAMDGYALRHQDLTTPGQQLPLSGRIYAGDSDIEALIPGTCMRIMTGAPMPNGADTVVMQEETNADNDAITFNQLARLGQNVRYKGSELKVSDFALGKGVRLKPAQIALLANLGIAEVQVKRLLKVAFFSTGDELQALGKPLASGQIYDSNRYAVAALLTSLPCELIDMGVIPDDLELLRSAFRLADQQADLVISSGGVSVGEADFTKQVLDEQGEINFWKLAIKPGKPLAFGQLDNSVFLGLPGNPVSALVTLYKVGVPCIAALCGWNYQSALTSPAICDDSLSKRPGRQDFQRGVAYLDDTGQLRVRTTGAQGSALPTSLSSGNCFVVLENERASVSPGETVQVELFKGILED</sequence>
<dbReference type="PANTHER" id="PTHR10192:SF5">
    <property type="entry name" value="GEPHYRIN"/>
    <property type="match status" value="1"/>
</dbReference>
<dbReference type="InterPro" id="IPR008284">
    <property type="entry name" value="MoCF_biosynth_CS"/>
</dbReference>
<keyword evidence="6 11" id="KW-0808">Transferase</keyword>
<dbReference type="Pfam" id="PF03454">
    <property type="entry name" value="MoeA_C"/>
    <property type="match status" value="1"/>
</dbReference>
<comment type="caution">
    <text evidence="13">The sequence shown here is derived from an EMBL/GenBank/DDBJ whole genome shotgun (WGS) entry which is preliminary data.</text>
</comment>
<dbReference type="Pfam" id="PF03453">
    <property type="entry name" value="MoeA_N"/>
    <property type="match status" value="1"/>
</dbReference>
<dbReference type="InterPro" id="IPR036135">
    <property type="entry name" value="MoeA_linker/N_sf"/>
</dbReference>
<dbReference type="AlphaFoldDB" id="A0A420EHD9"/>
<reference evidence="13 14" key="1">
    <citation type="submission" date="2018-09" db="EMBL/GenBank/DDBJ databases">
        <authorList>
            <person name="Wang Z."/>
        </authorList>
    </citation>
    <scope>NUCLEOTIDE SEQUENCE [LARGE SCALE GENOMIC DNA]</scope>
    <source>
        <strain evidence="13 14">ALS 81</strain>
    </source>
</reference>
<dbReference type="GO" id="GO:0006777">
    <property type="term" value="P:Mo-molybdopterin cofactor biosynthetic process"/>
    <property type="evidence" value="ECO:0007669"/>
    <property type="project" value="UniProtKB-UniRule"/>
</dbReference>
<dbReference type="Gene3D" id="2.40.340.10">
    <property type="entry name" value="MoeA, C-terminal, domain IV"/>
    <property type="match status" value="1"/>
</dbReference>
<keyword evidence="8 11" id="KW-0460">Magnesium</keyword>
<dbReference type="SUPFAM" id="SSF63882">
    <property type="entry name" value="MoeA N-terminal region -like"/>
    <property type="match status" value="1"/>
</dbReference>
<dbReference type="Proteomes" id="UP000286482">
    <property type="component" value="Unassembled WGS sequence"/>
</dbReference>
<dbReference type="FunFam" id="2.170.190.11:FF:000001">
    <property type="entry name" value="Molybdopterin molybdenumtransferase"/>
    <property type="match status" value="1"/>
</dbReference>
<dbReference type="InterPro" id="IPR038987">
    <property type="entry name" value="MoeA-like"/>
</dbReference>
<dbReference type="PROSITE" id="PS01079">
    <property type="entry name" value="MOCF_BIOSYNTHESIS_2"/>
    <property type="match status" value="1"/>
</dbReference>
<dbReference type="PANTHER" id="PTHR10192">
    <property type="entry name" value="MOLYBDOPTERIN BIOSYNTHESIS PROTEIN"/>
    <property type="match status" value="1"/>
</dbReference>
<dbReference type="GO" id="GO:0061599">
    <property type="term" value="F:molybdopterin molybdotransferase activity"/>
    <property type="evidence" value="ECO:0007669"/>
    <property type="project" value="UniProtKB-UniRule"/>
</dbReference>
<keyword evidence="7 11" id="KW-0479">Metal-binding</keyword>
<proteinExistence type="inferred from homology"/>
<dbReference type="InterPro" id="IPR036425">
    <property type="entry name" value="MoaB/Mog-like_dom_sf"/>
</dbReference>
<accession>A0A420EHD9</accession>
<dbReference type="OrthoDB" id="9804758at2"/>
<evidence type="ECO:0000256" key="8">
    <source>
        <dbReference type="ARBA" id="ARBA00022842"/>
    </source>
</evidence>
<organism evidence="13 14">
    <name type="scientific">Alginatibacterium sediminis</name>
    <dbReference type="NCBI Taxonomy" id="2164068"/>
    <lineage>
        <taxon>Bacteria</taxon>
        <taxon>Pseudomonadati</taxon>
        <taxon>Pseudomonadota</taxon>
        <taxon>Gammaproteobacteria</taxon>
        <taxon>Alteromonadales</taxon>
        <taxon>Alteromonadaceae</taxon>
        <taxon>Alginatibacterium</taxon>
    </lineage>
</organism>
<dbReference type="FunFam" id="3.40.980.10:FF:000004">
    <property type="entry name" value="Molybdopterin molybdenumtransferase"/>
    <property type="match status" value="1"/>
</dbReference>
<evidence type="ECO:0000256" key="6">
    <source>
        <dbReference type="ARBA" id="ARBA00022679"/>
    </source>
</evidence>
<feature type="domain" description="MoaB/Mog" evidence="12">
    <location>
        <begin position="184"/>
        <end position="321"/>
    </location>
</feature>
<keyword evidence="14" id="KW-1185">Reference proteome</keyword>
<dbReference type="InterPro" id="IPR001453">
    <property type="entry name" value="MoaB/Mog_dom"/>
</dbReference>
<dbReference type="InterPro" id="IPR036688">
    <property type="entry name" value="MoeA_C_domain_IV_sf"/>
</dbReference>
<comment type="pathway">
    <text evidence="3 11">Cofactor biosynthesis; molybdopterin biosynthesis.</text>
</comment>
<evidence type="ECO:0000256" key="3">
    <source>
        <dbReference type="ARBA" id="ARBA00005046"/>
    </source>
</evidence>
<evidence type="ECO:0000256" key="9">
    <source>
        <dbReference type="ARBA" id="ARBA00023150"/>
    </source>
</evidence>
<dbReference type="Gene3D" id="3.90.105.10">
    <property type="entry name" value="Molybdopterin biosynthesis moea protein, domain 2"/>
    <property type="match status" value="1"/>
</dbReference>
<dbReference type="Gene3D" id="3.40.980.10">
    <property type="entry name" value="MoaB/Mog-like domain"/>
    <property type="match status" value="1"/>
</dbReference>
<dbReference type="NCBIfam" id="NF045515">
    <property type="entry name" value="Glp_gephyrin"/>
    <property type="match status" value="1"/>
</dbReference>